<feature type="domain" description="HTH tetR-type" evidence="5">
    <location>
        <begin position="16"/>
        <end position="75"/>
    </location>
</feature>
<feature type="DNA-binding region" description="H-T-H motif" evidence="4">
    <location>
        <begin position="38"/>
        <end position="57"/>
    </location>
</feature>
<keyword evidence="1" id="KW-0805">Transcription regulation</keyword>
<gene>
    <name evidence="6" type="ORF">MU0050_004784</name>
</gene>
<accession>A0ABN9P593</accession>
<name>A0ABN9P593_9MYCO</name>
<dbReference type="Proteomes" id="UP001190466">
    <property type="component" value="Chromosome"/>
</dbReference>
<dbReference type="SUPFAM" id="SSF46689">
    <property type="entry name" value="Homeodomain-like"/>
    <property type="match status" value="1"/>
</dbReference>
<evidence type="ECO:0000256" key="3">
    <source>
        <dbReference type="ARBA" id="ARBA00023163"/>
    </source>
</evidence>
<dbReference type="EMBL" id="OY726395">
    <property type="protein sequence ID" value="CAJ1587414.1"/>
    <property type="molecule type" value="Genomic_DNA"/>
</dbReference>
<evidence type="ECO:0000256" key="1">
    <source>
        <dbReference type="ARBA" id="ARBA00023015"/>
    </source>
</evidence>
<protein>
    <submittedName>
        <fullName evidence="6">TetR/AcrR family transcriptional regulator</fullName>
    </submittedName>
</protein>
<dbReference type="Gene3D" id="1.10.357.10">
    <property type="entry name" value="Tetracycline Repressor, domain 2"/>
    <property type="match status" value="1"/>
</dbReference>
<dbReference type="PANTHER" id="PTHR30055">
    <property type="entry name" value="HTH-TYPE TRANSCRIPTIONAL REGULATOR RUTR"/>
    <property type="match status" value="1"/>
</dbReference>
<sequence>MARRRGWVGDPPSNDEEAAQRIVDAAVKLIAQRGGAVSIADVAAEIGVIRQTVYRYFPTADALMKAAAFASVDEFFDQLAAAVQGIPDPADAMVEGVLFTLEEVARNPHLGTLLSQSSGGTHTSDVASPTSQGFGLRMLARFDVDWAHYGYDEPAKRDLVEFTLRVILSFFVAPNDAARSREELRRFLRDWLGSAILAQQHRR</sequence>
<dbReference type="InterPro" id="IPR050109">
    <property type="entry name" value="HTH-type_TetR-like_transc_reg"/>
</dbReference>
<dbReference type="Pfam" id="PF00440">
    <property type="entry name" value="TetR_N"/>
    <property type="match status" value="1"/>
</dbReference>
<reference evidence="6 7" key="1">
    <citation type="submission" date="2023-08" db="EMBL/GenBank/DDBJ databases">
        <authorList>
            <person name="Folkvardsen B D."/>
            <person name="Norman A."/>
        </authorList>
    </citation>
    <scope>NUCLEOTIDE SEQUENCE [LARGE SCALE GENOMIC DNA]</scope>
    <source>
        <strain evidence="6 7">Mu0050</strain>
    </source>
</reference>
<evidence type="ECO:0000313" key="6">
    <source>
        <dbReference type="EMBL" id="CAJ1587414.1"/>
    </source>
</evidence>
<evidence type="ECO:0000259" key="5">
    <source>
        <dbReference type="PROSITE" id="PS50977"/>
    </source>
</evidence>
<organism evidence="6 7">
    <name type="scientific">[Mycobacterium] wendilense</name>
    <dbReference type="NCBI Taxonomy" id="3064284"/>
    <lineage>
        <taxon>Bacteria</taxon>
        <taxon>Bacillati</taxon>
        <taxon>Actinomycetota</taxon>
        <taxon>Actinomycetes</taxon>
        <taxon>Mycobacteriales</taxon>
        <taxon>Mycobacteriaceae</taxon>
        <taxon>Mycolicibacter</taxon>
    </lineage>
</organism>
<dbReference type="PROSITE" id="PS50977">
    <property type="entry name" value="HTH_TETR_2"/>
    <property type="match status" value="1"/>
</dbReference>
<dbReference type="PRINTS" id="PR00455">
    <property type="entry name" value="HTHTETR"/>
</dbReference>
<proteinExistence type="predicted"/>
<dbReference type="InterPro" id="IPR009057">
    <property type="entry name" value="Homeodomain-like_sf"/>
</dbReference>
<keyword evidence="7" id="KW-1185">Reference proteome</keyword>
<dbReference type="RefSeq" id="WP_316513171.1">
    <property type="nucleotide sequence ID" value="NZ_OY726395.1"/>
</dbReference>
<dbReference type="PANTHER" id="PTHR30055:SF234">
    <property type="entry name" value="HTH-TYPE TRANSCRIPTIONAL REGULATOR BETI"/>
    <property type="match status" value="1"/>
</dbReference>
<evidence type="ECO:0000256" key="2">
    <source>
        <dbReference type="ARBA" id="ARBA00023125"/>
    </source>
</evidence>
<dbReference type="InterPro" id="IPR001647">
    <property type="entry name" value="HTH_TetR"/>
</dbReference>
<keyword evidence="2 4" id="KW-0238">DNA-binding</keyword>
<keyword evidence="3" id="KW-0804">Transcription</keyword>
<evidence type="ECO:0000313" key="7">
    <source>
        <dbReference type="Proteomes" id="UP001190466"/>
    </source>
</evidence>
<evidence type="ECO:0000256" key="4">
    <source>
        <dbReference type="PROSITE-ProRule" id="PRU00335"/>
    </source>
</evidence>